<name>A0A9R1CB43_9BACT</name>
<sequence>MDKEEIERLIARKKKEIKQLLELKELLKSEHIERQIDMRLDDLSKLYKEVKKRK</sequence>
<evidence type="ECO:0000313" key="2">
    <source>
        <dbReference type="EMBL" id="GJG59348.1"/>
    </source>
</evidence>
<accession>A0A9R1CB43</accession>
<dbReference type="RefSeq" id="WP_223925629.1">
    <property type="nucleotide sequence ID" value="NZ_BPTU01000001.1"/>
</dbReference>
<comment type="caution">
    <text evidence="2">The sequence shown here is derived from an EMBL/GenBank/DDBJ whole genome shotgun (WGS) entry which is preliminary data.</text>
</comment>
<dbReference type="Proteomes" id="UP000825483">
    <property type="component" value="Unassembled WGS sequence"/>
</dbReference>
<dbReference type="PROSITE" id="PS50890">
    <property type="entry name" value="PUA"/>
    <property type="match status" value="1"/>
</dbReference>
<dbReference type="AlphaFoldDB" id="A0A9R1CB43"/>
<evidence type="ECO:0000313" key="3">
    <source>
        <dbReference type="Proteomes" id="UP000825483"/>
    </source>
</evidence>
<dbReference type="EMBL" id="BPUB01000002">
    <property type="protein sequence ID" value="GJG59348.1"/>
    <property type="molecule type" value="Genomic_DNA"/>
</dbReference>
<protein>
    <submittedName>
        <fullName evidence="2">Uncharacterized protein</fullName>
    </submittedName>
</protein>
<dbReference type="GeneID" id="72466610"/>
<feature type="coiled-coil region" evidence="1">
    <location>
        <begin position="3"/>
        <end position="30"/>
    </location>
</feature>
<proteinExistence type="predicted"/>
<evidence type="ECO:0000256" key="1">
    <source>
        <dbReference type="SAM" id="Coils"/>
    </source>
</evidence>
<organism evidence="2 3">
    <name type="scientific">Prevotella lacticifex</name>
    <dbReference type="NCBI Taxonomy" id="2854755"/>
    <lineage>
        <taxon>Bacteria</taxon>
        <taxon>Pseudomonadati</taxon>
        <taxon>Bacteroidota</taxon>
        <taxon>Bacteroidia</taxon>
        <taxon>Bacteroidales</taxon>
        <taxon>Prevotellaceae</taxon>
        <taxon>Prevotella</taxon>
    </lineage>
</organism>
<reference evidence="2" key="1">
    <citation type="journal article" date="2022" name="Int. J. Syst. Evol. Microbiol.">
        <title>Prevotella lacticifex sp. nov., isolated from the rumen of cows.</title>
        <authorList>
            <person name="Shinkai T."/>
            <person name="Ikeyama N."/>
            <person name="Kumagai M."/>
            <person name="Ohmori H."/>
            <person name="Sakamoto M."/>
            <person name="Ohkuma M."/>
            <person name="Mitsumori M."/>
        </authorList>
    </citation>
    <scope>NUCLEOTIDE SEQUENCE</scope>
    <source>
        <strain evidence="2">R5076</strain>
    </source>
</reference>
<keyword evidence="3" id="KW-1185">Reference proteome</keyword>
<gene>
    <name evidence="2" type="ORF">PRLR5076_21990</name>
</gene>
<keyword evidence="1" id="KW-0175">Coiled coil</keyword>